<dbReference type="Proteomes" id="UP000012220">
    <property type="component" value="Unassembled WGS sequence"/>
</dbReference>
<gene>
    <name evidence="1" type="ORF">LEP1GSC115_1994</name>
</gene>
<evidence type="ECO:0000313" key="2">
    <source>
        <dbReference type="Proteomes" id="UP000012220"/>
    </source>
</evidence>
<reference evidence="1 2" key="1">
    <citation type="submission" date="2013-02" db="EMBL/GenBank/DDBJ databases">
        <authorList>
            <person name="Harkins D.M."/>
            <person name="Durkin A.S."/>
            <person name="Brinkac L.M."/>
            <person name="Haft D.H."/>
            <person name="Selengut J.D."/>
            <person name="Sanka R."/>
            <person name="DePew J."/>
            <person name="Purushe J."/>
            <person name="Picardeau M."/>
            <person name="Werts C."/>
            <person name="Goarant C."/>
            <person name="Vinetz J.M."/>
            <person name="Sutton G.G."/>
            <person name="Nierman W.C."/>
            <person name="Fouts D.E."/>
        </authorList>
    </citation>
    <scope>NUCLEOTIDE SEQUENCE [LARGE SCALE GENOMIC DNA]</scope>
    <source>
        <strain evidence="1 2">200703203</strain>
    </source>
</reference>
<evidence type="ECO:0000313" key="1">
    <source>
        <dbReference type="EMBL" id="EMY22710.1"/>
    </source>
</evidence>
<organism evidence="1 2">
    <name type="scientific">Leptospira interrogans serovar Australis str. 200703203</name>
    <dbReference type="NCBI Taxonomy" id="1085541"/>
    <lineage>
        <taxon>Bacteria</taxon>
        <taxon>Pseudomonadati</taxon>
        <taxon>Spirochaetota</taxon>
        <taxon>Spirochaetia</taxon>
        <taxon>Leptospirales</taxon>
        <taxon>Leptospiraceae</taxon>
        <taxon>Leptospira</taxon>
    </lineage>
</organism>
<name>N1ULQ0_LEPIR</name>
<dbReference type="AlphaFoldDB" id="N1ULQ0"/>
<accession>N1ULQ0</accession>
<proteinExistence type="predicted"/>
<sequence length="38" mass="4728">MGYFKYSICIYIILLRKQIMNQIRSTYFKILEYSIIFL</sequence>
<comment type="caution">
    <text evidence="1">The sequence shown here is derived from an EMBL/GenBank/DDBJ whole genome shotgun (WGS) entry which is preliminary data.</text>
</comment>
<dbReference type="EMBL" id="AHNY02000288">
    <property type="protein sequence ID" value="EMY22710.1"/>
    <property type="molecule type" value="Genomic_DNA"/>
</dbReference>
<protein>
    <submittedName>
        <fullName evidence="1">Uncharacterized protein</fullName>
    </submittedName>
</protein>
<dbReference type="BioCyc" id="LINT1085541:G11IQ-2342-MONOMER"/>